<accession>A0A3G9G6W5</accession>
<dbReference type="Proteomes" id="UP000278756">
    <property type="component" value="Chromosome 1"/>
</dbReference>
<dbReference type="RefSeq" id="WP_126421315.1">
    <property type="nucleotide sequence ID" value="NZ_AP018827.1"/>
</dbReference>
<sequence>MFTLHRTERFDKWLVTLKDRLGAAQILRRMKRLESGHFGDVKTIGDGVSELRIHSGPGYRVYYCQRGTQIILLLCGGDKGSQESDIRLARSLAKDIPDGDHRSF</sequence>
<dbReference type="PIRSF" id="PIRSF028744">
    <property type="entry name" value="Addict_mod_HI1419"/>
    <property type="match status" value="1"/>
</dbReference>
<dbReference type="PANTHER" id="PTHR41791">
    <property type="entry name" value="SSL7039 PROTEIN"/>
    <property type="match status" value="1"/>
</dbReference>
<evidence type="ECO:0000313" key="1">
    <source>
        <dbReference type="EMBL" id="BBF80764.1"/>
    </source>
</evidence>
<dbReference type="Pfam" id="PF05973">
    <property type="entry name" value="Gp49"/>
    <property type="match status" value="1"/>
</dbReference>
<dbReference type="NCBIfam" id="TIGR02683">
    <property type="entry name" value="upstrm_HI1419"/>
    <property type="match status" value="1"/>
</dbReference>
<proteinExistence type="predicted"/>
<protein>
    <submittedName>
        <fullName evidence="1">Phage-related protein</fullName>
    </submittedName>
</protein>
<name>A0A3G9G6W5_9CAUL</name>
<dbReference type="InterPro" id="IPR014056">
    <property type="entry name" value="TypeIITA-like_toxin_pred"/>
</dbReference>
<dbReference type="PANTHER" id="PTHR41791:SF1">
    <property type="entry name" value="SSL7039 PROTEIN"/>
    <property type="match status" value="1"/>
</dbReference>
<reference evidence="2" key="2">
    <citation type="journal article" date="2017" name="Plant Physiol. Biochem.">
        <title>Differential oxidative and antioxidative response of duckweed Lemna minor toward plant growth promoting/inhibiting bacteria.</title>
        <authorList>
            <person name="Ishizawa H."/>
            <person name="Kuroda M."/>
            <person name="Morikawa M."/>
            <person name="Ike M."/>
        </authorList>
    </citation>
    <scope>NUCLEOTIDE SEQUENCE [LARGE SCALE GENOMIC DNA]</scope>
    <source>
        <strain evidence="2">M6</strain>
    </source>
</reference>
<organism evidence="1 2">
    <name type="scientific">Asticcacaulis excentricus</name>
    <dbReference type="NCBI Taxonomy" id="78587"/>
    <lineage>
        <taxon>Bacteria</taxon>
        <taxon>Pseudomonadati</taxon>
        <taxon>Pseudomonadota</taxon>
        <taxon>Alphaproteobacteria</taxon>
        <taxon>Caulobacterales</taxon>
        <taxon>Caulobacteraceae</taxon>
        <taxon>Asticcacaulis</taxon>
    </lineage>
</organism>
<reference evidence="2" key="1">
    <citation type="journal article" date="2017" name="Biotechnol. Biofuels">
        <title>Evaluation of environmental bacterial communities as a factor affecting the growth of duckweed Lemna minor.</title>
        <authorList>
            <person name="Ishizawa H."/>
            <person name="Kuroda M."/>
            <person name="Morikawa M."/>
            <person name="Ike M."/>
        </authorList>
    </citation>
    <scope>NUCLEOTIDE SEQUENCE [LARGE SCALE GENOMIC DNA]</scope>
    <source>
        <strain evidence="2">M6</strain>
    </source>
</reference>
<dbReference type="EMBL" id="AP018827">
    <property type="protein sequence ID" value="BBF80764.1"/>
    <property type="molecule type" value="Genomic_DNA"/>
</dbReference>
<dbReference type="AlphaFoldDB" id="A0A3G9G6W5"/>
<gene>
    <name evidence="1" type="ORF">EM6_1349</name>
</gene>
<evidence type="ECO:0000313" key="2">
    <source>
        <dbReference type="Proteomes" id="UP000278756"/>
    </source>
</evidence>
<dbReference type="InterPro" id="IPR009241">
    <property type="entry name" value="HigB-like"/>
</dbReference>
<dbReference type="OrthoDB" id="5296237at2"/>